<evidence type="ECO:0000256" key="1">
    <source>
        <dbReference type="ARBA" id="ARBA00004609"/>
    </source>
</evidence>
<keyword evidence="2" id="KW-1003">Cell membrane</keyword>
<feature type="compositionally biased region" description="Acidic residues" evidence="7">
    <location>
        <begin position="23"/>
        <end position="49"/>
    </location>
</feature>
<dbReference type="GO" id="GO:0009897">
    <property type="term" value="C:external side of plasma membrane"/>
    <property type="evidence" value="ECO:0007669"/>
    <property type="project" value="Ensembl"/>
</dbReference>
<dbReference type="InterPro" id="IPR018363">
    <property type="entry name" value="CD59_antigen_CS"/>
</dbReference>
<evidence type="ECO:0000256" key="7">
    <source>
        <dbReference type="SAM" id="MobiDB-lite"/>
    </source>
</evidence>
<keyword evidence="3" id="KW-0449">Lipoprotein</keyword>
<dbReference type="SMART" id="SM00134">
    <property type="entry name" value="LU"/>
    <property type="match status" value="1"/>
</dbReference>
<keyword evidence="4 8" id="KW-0732">Signal</keyword>
<dbReference type="GO" id="GO:0050821">
    <property type="term" value="P:protein stabilization"/>
    <property type="evidence" value="ECO:0007669"/>
    <property type="project" value="Ensembl"/>
</dbReference>
<evidence type="ECO:0000313" key="11">
    <source>
        <dbReference type="Proteomes" id="UP000233160"/>
    </source>
</evidence>
<gene>
    <name evidence="10" type="primary">GPIHBP1</name>
</gene>
<evidence type="ECO:0000256" key="3">
    <source>
        <dbReference type="ARBA" id="ARBA00022622"/>
    </source>
</evidence>
<dbReference type="PANTHER" id="PTHR16983:SF12">
    <property type="entry name" value="GLYCOSYLPHOSPHATIDYLINOSITOL-ANCHORED HIGH DENSITY LIPOPROTEIN-BINDING PROTEIN 1"/>
    <property type="match status" value="1"/>
</dbReference>
<dbReference type="GO" id="GO:0030550">
    <property type="term" value="F:acetylcholine receptor inhibitor activity"/>
    <property type="evidence" value="ECO:0007669"/>
    <property type="project" value="TreeGrafter"/>
</dbReference>
<keyword evidence="5" id="KW-0472">Membrane</keyword>
<dbReference type="GeneTree" id="ENSGT00940000153378"/>
<dbReference type="AlphaFoldDB" id="A0A2K6GWD7"/>
<reference evidence="10" key="1">
    <citation type="submission" date="2025-08" db="UniProtKB">
        <authorList>
            <consortium name="Ensembl"/>
        </authorList>
    </citation>
    <scope>IDENTIFICATION</scope>
</reference>
<dbReference type="GO" id="GO:0045723">
    <property type="term" value="P:positive regulation of fatty acid biosynthetic process"/>
    <property type="evidence" value="ECO:0007669"/>
    <property type="project" value="Ensembl"/>
</dbReference>
<reference evidence="10" key="2">
    <citation type="submission" date="2025-09" db="UniProtKB">
        <authorList>
            <consortium name="Ensembl"/>
        </authorList>
    </citation>
    <scope>IDENTIFICATION</scope>
</reference>
<dbReference type="GO" id="GO:0070328">
    <property type="term" value="P:triglyceride homeostasis"/>
    <property type="evidence" value="ECO:0007669"/>
    <property type="project" value="Ensembl"/>
</dbReference>
<dbReference type="InterPro" id="IPR035076">
    <property type="entry name" value="Toxin/TOLIP"/>
</dbReference>
<dbReference type="InterPro" id="IPR016054">
    <property type="entry name" value="LY6_UPA_recep-like"/>
</dbReference>
<name>A0A2K6GWD7_PROCO</name>
<protein>
    <submittedName>
        <fullName evidence="10">Glycosylphosphatidylinositol anchored high density lipoprotein binding protein 1</fullName>
    </submittedName>
</protein>
<dbReference type="Gene3D" id="2.10.60.10">
    <property type="entry name" value="CD59"/>
    <property type="match status" value="1"/>
</dbReference>
<evidence type="ECO:0000256" key="5">
    <source>
        <dbReference type="ARBA" id="ARBA00023136"/>
    </source>
</evidence>
<dbReference type="PANTHER" id="PTHR16983">
    <property type="entry name" value="UPAR/LY6 DOMAIN-CONTAINING PROTEIN"/>
    <property type="match status" value="1"/>
</dbReference>
<dbReference type="OMA" id="MWCTDSC"/>
<comment type="subcellular location">
    <subcellularLocation>
        <location evidence="1">Cell membrane</location>
        <topology evidence="1">Lipid-anchor</topology>
        <topology evidence="1">GPI-anchor</topology>
    </subcellularLocation>
</comment>
<dbReference type="Pfam" id="PF00087">
    <property type="entry name" value="Toxin_TOLIP"/>
    <property type="match status" value="1"/>
</dbReference>
<feature type="domain" description="UPAR/Ly6" evidence="9">
    <location>
        <begin position="60"/>
        <end position="147"/>
    </location>
</feature>
<accession>A0A2K6GWD7</accession>
<dbReference type="PROSITE" id="PS00983">
    <property type="entry name" value="LY6_UPAR"/>
    <property type="match status" value="1"/>
</dbReference>
<keyword evidence="6" id="KW-0325">Glycoprotein</keyword>
<dbReference type="Ensembl" id="ENSPCOT00000041495.1">
    <property type="protein sequence ID" value="ENSPCOP00000030547.1"/>
    <property type="gene ID" value="ENSPCOG00000027994.1"/>
</dbReference>
<dbReference type="STRING" id="379532.ENSPCOP00000030547"/>
<sequence length="177" mass="18997">MKALGAVLLTLLLCRQPGSGQPQEEDNDGDYGPDTYEEEDEDEEEEEEANTIPGSRGRGLRCYTCESLRREESCNLTQSCSLSQTFCTTLVAHGNTESGLLTTYSTWCADSCQPVSRTAEGTQMTVTCCQSTLCNVPPWQGSQVQDSPGRGAGGSESVGTALLLSLLTSLWAMGPRP</sequence>
<keyword evidence="3" id="KW-0336">GPI-anchor</keyword>
<keyword evidence="11" id="KW-1185">Reference proteome</keyword>
<dbReference type="GO" id="GO:0035473">
    <property type="term" value="F:lipase binding"/>
    <property type="evidence" value="ECO:0007669"/>
    <property type="project" value="Ensembl"/>
</dbReference>
<evidence type="ECO:0000313" key="10">
    <source>
        <dbReference type="Ensembl" id="ENSPCOP00000030547.1"/>
    </source>
</evidence>
<dbReference type="InterPro" id="IPR045860">
    <property type="entry name" value="Snake_toxin-like_sf"/>
</dbReference>
<feature type="region of interest" description="Disordered" evidence="7">
    <location>
        <begin position="17"/>
        <end position="55"/>
    </location>
</feature>
<dbReference type="GO" id="GO:0071503">
    <property type="term" value="P:response to heparin"/>
    <property type="evidence" value="ECO:0007669"/>
    <property type="project" value="Ensembl"/>
</dbReference>
<feature type="signal peptide" evidence="8">
    <location>
        <begin position="1"/>
        <end position="20"/>
    </location>
</feature>
<proteinExistence type="predicted"/>
<dbReference type="FunFam" id="2.10.60.10:FF:000003">
    <property type="entry name" value="lymphocyte antigen 6E isoform X1"/>
    <property type="match status" value="1"/>
</dbReference>
<evidence type="ECO:0000256" key="8">
    <source>
        <dbReference type="SAM" id="SignalP"/>
    </source>
</evidence>
<organism evidence="10 11">
    <name type="scientific">Propithecus coquereli</name>
    <name type="common">Coquerel's sifaka</name>
    <name type="synonym">Propithecus verreauxi coquereli</name>
    <dbReference type="NCBI Taxonomy" id="379532"/>
    <lineage>
        <taxon>Eukaryota</taxon>
        <taxon>Metazoa</taxon>
        <taxon>Chordata</taxon>
        <taxon>Craniata</taxon>
        <taxon>Vertebrata</taxon>
        <taxon>Euteleostomi</taxon>
        <taxon>Mammalia</taxon>
        <taxon>Eutheria</taxon>
        <taxon>Euarchontoglires</taxon>
        <taxon>Primates</taxon>
        <taxon>Strepsirrhini</taxon>
        <taxon>Lemuriformes</taxon>
        <taxon>Indriidae</taxon>
        <taxon>Propithecus</taxon>
    </lineage>
</organism>
<dbReference type="GO" id="GO:1902494">
    <property type="term" value="C:catalytic complex"/>
    <property type="evidence" value="ECO:0007669"/>
    <property type="project" value="Ensembl"/>
</dbReference>
<dbReference type="InterPro" id="IPR051110">
    <property type="entry name" value="Ly-6/neurotoxin-like_GPI-ap"/>
</dbReference>
<evidence type="ECO:0000256" key="4">
    <source>
        <dbReference type="ARBA" id="ARBA00022729"/>
    </source>
</evidence>
<dbReference type="GO" id="GO:0035478">
    <property type="term" value="F:chylomicron binding"/>
    <property type="evidence" value="ECO:0007669"/>
    <property type="project" value="Ensembl"/>
</dbReference>
<dbReference type="CDD" id="cd23575">
    <property type="entry name" value="TFP_LU_ECD_GPIHBP1"/>
    <property type="match status" value="1"/>
</dbReference>
<dbReference type="Proteomes" id="UP000233160">
    <property type="component" value="Unassembled WGS sequence"/>
</dbReference>
<dbReference type="GO" id="GO:0019433">
    <property type="term" value="P:triglyceride catabolic process"/>
    <property type="evidence" value="ECO:0007669"/>
    <property type="project" value="Ensembl"/>
</dbReference>
<dbReference type="GO" id="GO:0060230">
    <property type="term" value="F:lipoprotein lipase activator activity"/>
    <property type="evidence" value="ECO:0007669"/>
    <property type="project" value="Ensembl"/>
</dbReference>
<evidence type="ECO:0000256" key="2">
    <source>
        <dbReference type="ARBA" id="ARBA00022475"/>
    </source>
</evidence>
<feature type="chain" id="PRO_5014396835" evidence="8">
    <location>
        <begin position="21"/>
        <end position="177"/>
    </location>
</feature>
<evidence type="ECO:0000256" key="6">
    <source>
        <dbReference type="ARBA" id="ARBA00023180"/>
    </source>
</evidence>
<dbReference type="SUPFAM" id="SSF57302">
    <property type="entry name" value="Snake toxin-like"/>
    <property type="match status" value="1"/>
</dbReference>
<evidence type="ECO:0000259" key="9">
    <source>
        <dbReference type="SMART" id="SM00134"/>
    </source>
</evidence>